<feature type="region of interest" description="Disordered" evidence="1">
    <location>
        <begin position="53"/>
        <end position="106"/>
    </location>
</feature>
<dbReference type="InterPro" id="IPR003870">
    <property type="entry name" value="DUF222"/>
</dbReference>
<dbReference type="CDD" id="cd00085">
    <property type="entry name" value="HNHc"/>
    <property type="match status" value="1"/>
</dbReference>
<dbReference type="SMART" id="SM00507">
    <property type="entry name" value="HNHc"/>
    <property type="match status" value="1"/>
</dbReference>
<gene>
    <name evidence="3" type="ORF">FNH21_01550</name>
</gene>
<dbReference type="EMBL" id="VJXX01000001">
    <property type="protein sequence ID" value="MPY09420.1"/>
    <property type="molecule type" value="Genomic_DNA"/>
</dbReference>
<dbReference type="Pfam" id="PF02720">
    <property type="entry name" value="DUF222"/>
    <property type="match status" value="2"/>
</dbReference>
<sequence>MNTNSEDLKELEQISALLLALNSEKARVDAEIACSVERMRAVFEHRALRRSFAATPHSRAASRTTFDGATSALGSAEPDTSSRTDGASGPADSGTVDGPVVIERRSNLADTTTTTEIACLLRISERTAHRLVHHAAVLTNHHPDTLRALRSGTISWSHTTALLHEYAGLPHATAMEMERSLLPVAEATTVSRLAYRARRLRTRLHPEHLDDRARAAAQYRRVDFEPADDAMAWLHAYLPAADASAIDAQLTRLARQQQAPQESRTLPHLRADTLTHLLLVTPHHRFATGTCTPGGVRARDGAGTPGPGHSDSPTGTVCGASSELTPSAVLEWDELCDDAVQTQGQPRVRAHINVTVPVLTLLGVDDTPADLEGYGPIPAAVARRLAAHAPSFTRLLTHPESGAVLSVGRSSYAVPADLKRWLRVRDQTCRHPGCTTPASRCELDHTTPWSQTGRTDHTNLAHLCRKHHHLKSEGVWRYTQDEAGRLTAHSPANNTYVDAVDPLLT</sequence>
<dbReference type="Gene3D" id="1.10.30.50">
    <property type="match status" value="1"/>
</dbReference>
<accession>A0A7X1NM91</accession>
<evidence type="ECO:0000259" key="2">
    <source>
        <dbReference type="SMART" id="SM00507"/>
    </source>
</evidence>
<organism evidence="3 4">
    <name type="scientific">Arthrobacter bussei</name>
    <dbReference type="NCBI Taxonomy" id="2594179"/>
    <lineage>
        <taxon>Bacteria</taxon>
        <taxon>Bacillati</taxon>
        <taxon>Actinomycetota</taxon>
        <taxon>Actinomycetes</taxon>
        <taxon>Micrococcales</taxon>
        <taxon>Micrococcaceae</taxon>
        <taxon>Arthrobacter</taxon>
    </lineage>
</organism>
<proteinExistence type="predicted"/>
<reference evidence="4" key="1">
    <citation type="submission" date="2019-07" db="EMBL/GenBank/DDBJ databases">
        <title>Arthrobacter KR32 sp. nov., isolated from mountain cheese made of cows milk.</title>
        <authorList>
            <person name="Flegler A."/>
        </authorList>
    </citation>
    <scope>NUCLEOTIDE SEQUENCE [LARGE SCALE GENOMIC DNA]</scope>
    <source>
        <strain evidence="4">KR32</strain>
    </source>
</reference>
<evidence type="ECO:0000256" key="1">
    <source>
        <dbReference type="SAM" id="MobiDB-lite"/>
    </source>
</evidence>
<dbReference type="InterPro" id="IPR003615">
    <property type="entry name" value="HNH_nuc"/>
</dbReference>
<comment type="caution">
    <text evidence="3">The sequence shown here is derived from an EMBL/GenBank/DDBJ whole genome shotgun (WGS) entry which is preliminary data.</text>
</comment>
<name>A0A7X1NM91_9MICC</name>
<feature type="domain" description="HNH nuclease" evidence="2">
    <location>
        <begin position="417"/>
        <end position="469"/>
    </location>
</feature>
<keyword evidence="4" id="KW-1185">Reference proteome</keyword>
<dbReference type="OrthoDB" id="5197219at2"/>
<evidence type="ECO:0000313" key="4">
    <source>
        <dbReference type="Proteomes" id="UP000326464"/>
    </source>
</evidence>
<dbReference type="RefSeq" id="WP_152811810.1">
    <property type="nucleotide sequence ID" value="NZ_VJXX01000001.1"/>
</dbReference>
<protein>
    <submittedName>
        <fullName evidence="3">DUF222 domain-containing protein</fullName>
    </submittedName>
</protein>
<dbReference type="Proteomes" id="UP000326464">
    <property type="component" value="Unassembled WGS sequence"/>
</dbReference>
<feature type="region of interest" description="Disordered" evidence="1">
    <location>
        <begin position="290"/>
        <end position="315"/>
    </location>
</feature>
<dbReference type="AlphaFoldDB" id="A0A7X1NM91"/>
<evidence type="ECO:0000313" key="3">
    <source>
        <dbReference type="EMBL" id="MPY09420.1"/>
    </source>
</evidence>